<reference evidence="7" key="1">
    <citation type="journal article" date="2021" name="PeerJ">
        <title>Extensive microbial diversity within the chicken gut microbiome revealed by metagenomics and culture.</title>
        <authorList>
            <person name="Gilroy R."/>
            <person name="Ravi A."/>
            <person name="Getino M."/>
            <person name="Pursley I."/>
            <person name="Horton D.L."/>
            <person name="Alikhan N.F."/>
            <person name="Baker D."/>
            <person name="Gharbi K."/>
            <person name="Hall N."/>
            <person name="Watson M."/>
            <person name="Adriaenssens E.M."/>
            <person name="Foster-Nyarko E."/>
            <person name="Jarju S."/>
            <person name="Secka A."/>
            <person name="Antonio M."/>
            <person name="Oren A."/>
            <person name="Chaudhuri R.R."/>
            <person name="La Ragione R."/>
            <person name="Hildebrand F."/>
            <person name="Pallen M.J."/>
        </authorList>
    </citation>
    <scope>NUCLEOTIDE SEQUENCE</scope>
    <source>
        <strain evidence="7">1719</strain>
    </source>
</reference>
<dbReference type="PANTHER" id="PTHR43525:SF1">
    <property type="entry name" value="PROTEIN MALY"/>
    <property type="match status" value="1"/>
</dbReference>
<dbReference type="GO" id="GO:0030170">
    <property type="term" value="F:pyridoxal phosphate binding"/>
    <property type="evidence" value="ECO:0007669"/>
    <property type="project" value="InterPro"/>
</dbReference>
<keyword evidence="7" id="KW-0032">Aminotransferase</keyword>
<dbReference type="GO" id="GO:0047804">
    <property type="term" value="F:cysteine-S-conjugate beta-lyase activity"/>
    <property type="evidence" value="ECO:0007669"/>
    <property type="project" value="UniProtKB-EC"/>
</dbReference>
<keyword evidence="4" id="KW-0456">Lyase</keyword>
<organism evidence="7 8">
    <name type="scientific">Candidatus Sphingobacterium stercoripullorum</name>
    <dbReference type="NCBI Taxonomy" id="2838759"/>
    <lineage>
        <taxon>Bacteria</taxon>
        <taxon>Pseudomonadati</taxon>
        <taxon>Bacteroidota</taxon>
        <taxon>Sphingobacteriia</taxon>
        <taxon>Sphingobacteriales</taxon>
        <taxon>Sphingobacteriaceae</taxon>
        <taxon>Sphingobacterium</taxon>
    </lineage>
</organism>
<feature type="domain" description="Aminotransferase class I/classII large" evidence="6">
    <location>
        <begin position="50"/>
        <end position="343"/>
    </location>
</feature>
<dbReference type="Proteomes" id="UP000824156">
    <property type="component" value="Unassembled WGS sequence"/>
</dbReference>
<evidence type="ECO:0000259" key="6">
    <source>
        <dbReference type="Pfam" id="PF00155"/>
    </source>
</evidence>
<dbReference type="CDD" id="cd00609">
    <property type="entry name" value="AAT_like"/>
    <property type="match status" value="1"/>
</dbReference>
<dbReference type="Pfam" id="PF00155">
    <property type="entry name" value="Aminotran_1_2"/>
    <property type="match status" value="1"/>
</dbReference>
<evidence type="ECO:0000313" key="7">
    <source>
        <dbReference type="EMBL" id="HIX54700.1"/>
    </source>
</evidence>
<dbReference type="GO" id="GO:0008483">
    <property type="term" value="F:transaminase activity"/>
    <property type="evidence" value="ECO:0007669"/>
    <property type="project" value="UniProtKB-KW"/>
</dbReference>
<accession>A0A9D2AYN6</accession>
<dbReference type="AlphaFoldDB" id="A0A9D2AYN6"/>
<sequence length="355" mass="41443">MDFDKIINRENTHSVNYQGWPDRLLVSKKGQQLKSQIDLKEYIRMWVADMDLATPRFILDAIKGRLDREILGYSEPDDRYLEVLSAWFWEHYKWRINTEELVFSPGVVFALYRLVALTVQEGEGILFNTPSYGPFYQAARVNRVNAYFSPLLKENGQFNLDFKDIKEQLDDPHKRIKMFIFCNPHNPTGRVWTESELWEIGEICIKRDIWLISDEIHCDLLREGKTFIPLARLFKGEQRIITCTSPSKTFNIAGMQLSHIFIADPKLRERWNELYKDGLAPLSIVAAQAAYQSGAEWLKKLNRYLDGSFQELQKLLAELLPDAKFHIPDASYVAWIDLNAYAHKIGEEYHSLAEF</sequence>
<comment type="cofactor">
    <cofactor evidence="1">
        <name>pyridoxal 5'-phosphate</name>
        <dbReference type="ChEBI" id="CHEBI:597326"/>
    </cofactor>
</comment>
<evidence type="ECO:0000256" key="4">
    <source>
        <dbReference type="ARBA" id="ARBA00023239"/>
    </source>
</evidence>
<protein>
    <recommendedName>
        <fullName evidence="2">cysteine-S-conjugate beta-lyase</fullName>
        <ecNumber evidence="2">4.4.1.13</ecNumber>
    </recommendedName>
</protein>
<dbReference type="Gene3D" id="3.40.640.10">
    <property type="entry name" value="Type I PLP-dependent aspartate aminotransferase-like (Major domain)"/>
    <property type="match status" value="1"/>
</dbReference>
<dbReference type="InterPro" id="IPR015421">
    <property type="entry name" value="PyrdxlP-dep_Trfase_major"/>
</dbReference>
<dbReference type="InterPro" id="IPR015422">
    <property type="entry name" value="PyrdxlP-dep_Trfase_small"/>
</dbReference>
<dbReference type="EMBL" id="DXEZ01000187">
    <property type="protein sequence ID" value="HIX54700.1"/>
    <property type="molecule type" value="Genomic_DNA"/>
</dbReference>
<evidence type="ECO:0000256" key="3">
    <source>
        <dbReference type="ARBA" id="ARBA00022898"/>
    </source>
</evidence>
<evidence type="ECO:0000256" key="1">
    <source>
        <dbReference type="ARBA" id="ARBA00001933"/>
    </source>
</evidence>
<proteinExistence type="inferred from homology"/>
<evidence type="ECO:0000256" key="2">
    <source>
        <dbReference type="ARBA" id="ARBA00012224"/>
    </source>
</evidence>
<dbReference type="InterPro" id="IPR051798">
    <property type="entry name" value="Class-II_PLP-Dep_Aminotrans"/>
</dbReference>
<keyword evidence="3" id="KW-0663">Pyridoxal phosphate</keyword>
<gene>
    <name evidence="7" type="ORF">H9853_06715</name>
</gene>
<evidence type="ECO:0000313" key="8">
    <source>
        <dbReference type="Proteomes" id="UP000824156"/>
    </source>
</evidence>
<evidence type="ECO:0000256" key="5">
    <source>
        <dbReference type="ARBA" id="ARBA00037974"/>
    </source>
</evidence>
<dbReference type="SUPFAM" id="SSF53383">
    <property type="entry name" value="PLP-dependent transferases"/>
    <property type="match status" value="1"/>
</dbReference>
<dbReference type="PANTHER" id="PTHR43525">
    <property type="entry name" value="PROTEIN MALY"/>
    <property type="match status" value="1"/>
</dbReference>
<dbReference type="EC" id="4.4.1.13" evidence="2"/>
<comment type="caution">
    <text evidence="7">The sequence shown here is derived from an EMBL/GenBank/DDBJ whole genome shotgun (WGS) entry which is preliminary data.</text>
</comment>
<dbReference type="InterPro" id="IPR004839">
    <property type="entry name" value="Aminotransferase_I/II_large"/>
</dbReference>
<keyword evidence="7" id="KW-0808">Transferase</keyword>
<comment type="similarity">
    <text evidence="5">Belongs to the class-II pyridoxal-phosphate-dependent aminotransferase family. MalY/PatB cystathionine beta-lyase subfamily.</text>
</comment>
<dbReference type="Gene3D" id="3.90.1150.10">
    <property type="entry name" value="Aspartate Aminotransferase, domain 1"/>
    <property type="match status" value="1"/>
</dbReference>
<reference evidence="7" key="2">
    <citation type="submission" date="2021-04" db="EMBL/GenBank/DDBJ databases">
        <authorList>
            <person name="Gilroy R."/>
        </authorList>
    </citation>
    <scope>NUCLEOTIDE SEQUENCE</scope>
    <source>
        <strain evidence="7">1719</strain>
    </source>
</reference>
<feature type="non-terminal residue" evidence="7">
    <location>
        <position position="355"/>
    </location>
</feature>
<name>A0A9D2AYN6_9SPHI</name>
<dbReference type="InterPro" id="IPR015424">
    <property type="entry name" value="PyrdxlP-dep_Trfase"/>
</dbReference>